<keyword evidence="9" id="KW-1185">Reference proteome</keyword>
<evidence type="ECO:0000256" key="5">
    <source>
        <dbReference type="ARBA" id="ARBA00023136"/>
    </source>
</evidence>
<dbReference type="KEGG" id="fra:Francci3_1062"/>
<name>Q2JE48_FRACC</name>
<dbReference type="HOGENOM" id="CLU_443948_0_0_11"/>
<evidence type="ECO:0000256" key="4">
    <source>
        <dbReference type="ARBA" id="ARBA00022989"/>
    </source>
</evidence>
<feature type="transmembrane region" description="Helical" evidence="7">
    <location>
        <begin position="344"/>
        <end position="364"/>
    </location>
</feature>
<keyword evidence="3 7" id="KW-0812">Transmembrane</keyword>
<dbReference type="PhylomeDB" id="Q2JE48"/>
<feature type="transmembrane region" description="Helical" evidence="7">
    <location>
        <begin position="318"/>
        <end position="338"/>
    </location>
</feature>
<keyword evidence="2" id="KW-1003">Cell membrane</keyword>
<reference evidence="8 9" key="1">
    <citation type="journal article" date="2007" name="Genome Res.">
        <title>Genome characteristics of facultatively symbiotic Frankia sp. strains reflect host range and host plant biogeography.</title>
        <authorList>
            <person name="Normand P."/>
            <person name="Lapierre P."/>
            <person name="Tisa L.S."/>
            <person name="Gogarten J.P."/>
            <person name="Alloisio N."/>
            <person name="Bagnarol E."/>
            <person name="Bassi C.A."/>
            <person name="Berry A.M."/>
            <person name="Bickhart D.M."/>
            <person name="Choisne N."/>
            <person name="Couloux A."/>
            <person name="Cournoyer B."/>
            <person name="Cruveiller S."/>
            <person name="Daubin V."/>
            <person name="Demange N."/>
            <person name="Francino M.P."/>
            <person name="Goltsman E."/>
            <person name="Huang Y."/>
            <person name="Kopp O.R."/>
            <person name="Labarre L."/>
            <person name="Lapidus A."/>
            <person name="Lavire C."/>
            <person name="Marechal J."/>
            <person name="Martinez M."/>
            <person name="Mastronunzio J.E."/>
            <person name="Mullin B.C."/>
            <person name="Niemann J."/>
            <person name="Pujic P."/>
            <person name="Rawnsley T."/>
            <person name="Rouy Z."/>
            <person name="Schenowitz C."/>
            <person name="Sellstedt A."/>
            <person name="Tavares F."/>
            <person name="Tomkins J.P."/>
            <person name="Vallenet D."/>
            <person name="Valverde C."/>
            <person name="Wall L.G."/>
            <person name="Wang Y."/>
            <person name="Medigue C."/>
            <person name="Benson D.R."/>
        </authorList>
    </citation>
    <scope>NUCLEOTIDE SEQUENCE [LARGE SCALE GENOMIC DNA]</scope>
    <source>
        <strain evidence="9">DSM 45818 / CECT 9043 / CcI3</strain>
    </source>
</reference>
<keyword evidence="5 7" id="KW-0472">Membrane</keyword>
<evidence type="ECO:0000256" key="6">
    <source>
        <dbReference type="SAM" id="MobiDB-lite"/>
    </source>
</evidence>
<feature type="transmembrane region" description="Helical" evidence="7">
    <location>
        <begin position="286"/>
        <end position="306"/>
    </location>
</feature>
<protein>
    <submittedName>
        <fullName evidence="8">Membrane protein</fullName>
    </submittedName>
</protein>
<dbReference type="PANTHER" id="PTHR30250:SF26">
    <property type="entry name" value="PSMA PROTEIN"/>
    <property type="match status" value="1"/>
</dbReference>
<evidence type="ECO:0000256" key="1">
    <source>
        <dbReference type="ARBA" id="ARBA00004651"/>
    </source>
</evidence>
<evidence type="ECO:0000313" key="9">
    <source>
        <dbReference type="Proteomes" id="UP000001937"/>
    </source>
</evidence>
<dbReference type="EMBL" id="CP000249">
    <property type="protein sequence ID" value="ABD10444.1"/>
    <property type="molecule type" value="Genomic_DNA"/>
</dbReference>
<feature type="transmembrane region" description="Helical" evidence="7">
    <location>
        <begin position="219"/>
        <end position="243"/>
    </location>
</feature>
<feature type="region of interest" description="Disordered" evidence="6">
    <location>
        <begin position="163"/>
        <end position="182"/>
    </location>
</feature>
<evidence type="ECO:0000256" key="7">
    <source>
        <dbReference type="SAM" id="Phobius"/>
    </source>
</evidence>
<feature type="transmembrane region" description="Helical" evidence="7">
    <location>
        <begin position="459"/>
        <end position="481"/>
    </location>
</feature>
<keyword evidence="4 7" id="KW-1133">Transmembrane helix</keyword>
<feature type="transmembrane region" description="Helical" evidence="7">
    <location>
        <begin position="555"/>
        <end position="575"/>
    </location>
</feature>
<dbReference type="AlphaFoldDB" id="Q2JE48"/>
<comment type="subcellular location">
    <subcellularLocation>
        <location evidence="1">Cell membrane</location>
        <topology evidence="1">Multi-pass membrane protein</topology>
    </subcellularLocation>
</comment>
<evidence type="ECO:0000256" key="3">
    <source>
        <dbReference type="ARBA" id="ARBA00022692"/>
    </source>
</evidence>
<feature type="transmembrane region" description="Helical" evidence="7">
    <location>
        <begin position="255"/>
        <end position="280"/>
    </location>
</feature>
<feature type="compositionally biased region" description="Basic and acidic residues" evidence="6">
    <location>
        <begin position="1"/>
        <end position="29"/>
    </location>
</feature>
<feature type="region of interest" description="Disordered" evidence="6">
    <location>
        <begin position="593"/>
        <end position="615"/>
    </location>
</feature>
<dbReference type="InterPro" id="IPR050833">
    <property type="entry name" value="Poly_Biosynth_Transport"/>
</dbReference>
<organism evidence="8 9">
    <name type="scientific">Frankia casuarinae (strain DSM 45818 / CECT 9043 / HFP020203 / CcI3)</name>
    <dbReference type="NCBI Taxonomy" id="106370"/>
    <lineage>
        <taxon>Bacteria</taxon>
        <taxon>Bacillati</taxon>
        <taxon>Actinomycetota</taxon>
        <taxon>Actinomycetes</taxon>
        <taxon>Frankiales</taxon>
        <taxon>Frankiaceae</taxon>
        <taxon>Frankia</taxon>
    </lineage>
</organism>
<accession>Q2JE48</accession>
<feature type="compositionally biased region" description="Polar residues" evidence="6">
    <location>
        <begin position="49"/>
        <end position="60"/>
    </location>
</feature>
<proteinExistence type="predicted"/>
<dbReference type="CDD" id="cd13126">
    <property type="entry name" value="MATE_like_11"/>
    <property type="match status" value="1"/>
</dbReference>
<dbReference type="Proteomes" id="UP000001937">
    <property type="component" value="Chromosome"/>
</dbReference>
<evidence type="ECO:0000313" key="8">
    <source>
        <dbReference type="EMBL" id="ABD10444.1"/>
    </source>
</evidence>
<feature type="region of interest" description="Disordered" evidence="6">
    <location>
        <begin position="1"/>
        <end position="75"/>
    </location>
</feature>
<feature type="compositionally biased region" description="Basic residues" evidence="6">
    <location>
        <begin position="30"/>
        <end position="41"/>
    </location>
</feature>
<evidence type="ECO:0000256" key="2">
    <source>
        <dbReference type="ARBA" id="ARBA00022475"/>
    </source>
</evidence>
<dbReference type="GO" id="GO:0005886">
    <property type="term" value="C:plasma membrane"/>
    <property type="evidence" value="ECO:0007669"/>
    <property type="project" value="UniProtKB-SubCell"/>
</dbReference>
<dbReference type="PANTHER" id="PTHR30250">
    <property type="entry name" value="PST FAMILY PREDICTED COLANIC ACID TRANSPORTER"/>
    <property type="match status" value="1"/>
</dbReference>
<gene>
    <name evidence="8" type="ordered locus">Francci3_1062</name>
</gene>
<sequence>MRHGEDGRRWINEFGHRPPAKDDHQDSPRSLHRPSTTRRRAGWAPVTGPDTSAPATAQQHESPRPRTEPVPEVTAALSPRPEQFDRERTQVIRGLRGRRIPAVEAFGTALDGPTPEGLLPLWGPATGEWLIPPIGRGEIHRGREAPAVPDCGEPVDYGLTILDDGGPAGGRHHDERPTRGSSRSRAIWTLVDQVLSSGTNAVMSFVIAHSVSKSEFGAFAVAFAIFSLMIGFSKAVGTAPLGMKFSDVPPRVFRVAGAAGTGTALVIGLVCGVVTLAVGAAMGGSVGASLVAMGLVFPTLLLQDAWRQVFFAEGRPAAAAANDGIWAIVQFAAIYALIVRDVSTSWAMLLAWGGAAAVAAMLGVTQAGFKPAPSLVRQWVVEHRDVNGYMSAEYLTVQGAQQASTLLLGTLGAIDLVGALRGVQTLLGPTTILAVGIVSWAIPEFSRRKDLSAAARVRAAYALSAVIVAAGAAWGTIFLVLPTSIGHSLLGQTWEQTHDLLALSIVQQAGPAATVGPACMLYALGKAKLTFRANAVLAPQLVVYPIVGLEIGGGTGAVCGYILAFWVTVPIWFILVRRAAREVERDTAIALSGEPAGPAVQGRVPEHPTGTGNDQ</sequence>
<dbReference type="eggNOG" id="COG2244">
    <property type="taxonomic scope" value="Bacteria"/>
</dbReference>
<dbReference type="STRING" id="106370.Francci3_1062"/>